<protein>
    <submittedName>
        <fullName evidence="2">Uncharacterized protein</fullName>
    </submittedName>
</protein>
<evidence type="ECO:0000313" key="2">
    <source>
        <dbReference type="EMBL" id="AYN42710.1"/>
    </source>
</evidence>
<feature type="region of interest" description="Disordered" evidence="1">
    <location>
        <begin position="14"/>
        <end position="106"/>
    </location>
</feature>
<name>A0A3G2JJT8_9ACTN</name>
<dbReference type="AlphaFoldDB" id="A0A3G2JJT8"/>
<proteinExistence type="predicted"/>
<dbReference type="Proteomes" id="UP000268329">
    <property type="component" value="Chromosome"/>
</dbReference>
<dbReference type="EMBL" id="CP033073">
    <property type="protein sequence ID" value="AYN42710.1"/>
    <property type="molecule type" value="Genomic_DNA"/>
</dbReference>
<evidence type="ECO:0000313" key="3">
    <source>
        <dbReference type="Proteomes" id="UP000268329"/>
    </source>
</evidence>
<keyword evidence="3" id="KW-1185">Reference proteome</keyword>
<accession>A0A3G2JJT8</accession>
<sequence>MAGSLPAASRLIAGTGAWSAGGPVARVGPTLPDLRTAPGRRIPPEGTESTRPAEPTEPAGEPCGGPPRVEDAGRRRGVRALPARERAEVAAASGGRPCLPVPSSES</sequence>
<dbReference type="KEGG" id="sdd:D9753_31845"/>
<evidence type="ECO:0000256" key="1">
    <source>
        <dbReference type="SAM" id="MobiDB-lite"/>
    </source>
</evidence>
<gene>
    <name evidence="2" type="ORF">D9753_31845</name>
</gene>
<organism evidence="2 3">
    <name type="scientific">Streptomyces dangxiongensis</name>
    <dbReference type="NCBI Taxonomy" id="1442032"/>
    <lineage>
        <taxon>Bacteria</taxon>
        <taxon>Bacillati</taxon>
        <taxon>Actinomycetota</taxon>
        <taxon>Actinomycetes</taxon>
        <taxon>Kitasatosporales</taxon>
        <taxon>Streptomycetaceae</taxon>
        <taxon>Streptomyces</taxon>
    </lineage>
</organism>
<reference evidence="2 3" key="1">
    <citation type="submission" date="2018-10" db="EMBL/GenBank/DDBJ databases">
        <title>The genome of Streptomyces dangxiongensis Z022.</title>
        <authorList>
            <person name="Zhang B."/>
        </authorList>
    </citation>
    <scope>NUCLEOTIDE SEQUENCE [LARGE SCALE GENOMIC DNA]</scope>
    <source>
        <strain evidence="2 3">Z022</strain>
    </source>
</reference>